<evidence type="ECO:0000313" key="2">
    <source>
        <dbReference type="EMBL" id="OGD67136.1"/>
    </source>
</evidence>
<dbReference type="Proteomes" id="UP000179003">
    <property type="component" value="Unassembled WGS sequence"/>
</dbReference>
<comment type="caution">
    <text evidence="2">The sequence shown here is derived from an EMBL/GenBank/DDBJ whole genome shotgun (WGS) entry which is preliminary data.</text>
</comment>
<dbReference type="Pfam" id="PF07963">
    <property type="entry name" value="N_methyl"/>
    <property type="match status" value="1"/>
</dbReference>
<dbReference type="SUPFAM" id="SSF54523">
    <property type="entry name" value="Pili subunits"/>
    <property type="match status" value="1"/>
</dbReference>
<sequence>MMRKNLNLLTTHYSLQTKSGFSLLEMLFVIGIMAILFLIGTKIFSNSSPKYKVDNAVVIVLNLLNEAKSMTSSAVGSSQYGVHFETTTLTLFKGETFSAVDPNNREIILNENVNLSNISLAGGGADVVFNKLIGTTDHHGTVTISLVSDLSVNEIVTILSTGISY</sequence>
<evidence type="ECO:0000313" key="3">
    <source>
        <dbReference type="Proteomes" id="UP000179003"/>
    </source>
</evidence>
<dbReference type="PROSITE" id="PS00409">
    <property type="entry name" value="PROKAR_NTER_METHYL"/>
    <property type="match status" value="1"/>
</dbReference>
<name>A0A1F5EIU9_9BACT</name>
<keyword evidence="1" id="KW-0472">Membrane</keyword>
<dbReference type="NCBIfam" id="TIGR02532">
    <property type="entry name" value="IV_pilin_GFxxxE"/>
    <property type="match status" value="1"/>
</dbReference>
<dbReference type="InterPro" id="IPR012902">
    <property type="entry name" value="N_methyl_site"/>
</dbReference>
<organism evidence="2 3">
    <name type="scientific">Candidatus Campbellbacteria bacterium RIFOXYC2_FULL_35_25</name>
    <dbReference type="NCBI Taxonomy" id="1797582"/>
    <lineage>
        <taxon>Bacteria</taxon>
        <taxon>Candidatus Campbelliibacteriota</taxon>
    </lineage>
</organism>
<dbReference type="EMBL" id="MFAE01000008">
    <property type="protein sequence ID" value="OGD67136.1"/>
    <property type="molecule type" value="Genomic_DNA"/>
</dbReference>
<accession>A0A1F5EIU9</accession>
<evidence type="ECO:0008006" key="4">
    <source>
        <dbReference type="Google" id="ProtNLM"/>
    </source>
</evidence>
<protein>
    <recommendedName>
        <fullName evidence="4">General secretion pathway GspH domain-containing protein</fullName>
    </recommendedName>
</protein>
<keyword evidence="1" id="KW-1133">Transmembrane helix</keyword>
<reference evidence="2 3" key="1">
    <citation type="journal article" date="2016" name="Nat. Commun.">
        <title>Thousands of microbial genomes shed light on interconnected biogeochemical processes in an aquifer system.</title>
        <authorList>
            <person name="Anantharaman K."/>
            <person name="Brown C.T."/>
            <person name="Hug L.A."/>
            <person name="Sharon I."/>
            <person name="Castelle C.J."/>
            <person name="Probst A.J."/>
            <person name="Thomas B.C."/>
            <person name="Singh A."/>
            <person name="Wilkins M.J."/>
            <person name="Karaoz U."/>
            <person name="Brodie E.L."/>
            <person name="Williams K.H."/>
            <person name="Hubbard S.S."/>
            <person name="Banfield J.F."/>
        </authorList>
    </citation>
    <scope>NUCLEOTIDE SEQUENCE [LARGE SCALE GENOMIC DNA]</scope>
</reference>
<gene>
    <name evidence="2" type="ORF">A2442_01935</name>
</gene>
<feature type="transmembrane region" description="Helical" evidence="1">
    <location>
        <begin position="20"/>
        <end position="40"/>
    </location>
</feature>
<dbReference type="InterPro" id="IPR045584">
    <property type="entry name" value="Pilin-like"/>
</dbReference>
<dbReference type="AlphaFoldDB" id="A0A1F5EIU9"/>
<dbReference type="STRING" id="1797582.A2442_01935"/>
<keyword evidence="1" id="KW-0812">Transmembrane</keyword>
<evidence type="ECO:0000256" key="1">
    <source>
        <dbReference type="SAM" id="Phobius"/>
    </source>
</evidence>
<proteinExistence type="predicted"/>